<evidence type="ECO:0000256" key="6">
    <source>
        <dbReference type="ARBA" id="ARBA00022927"/>
    </source>
</evidence>
<evidence type="ECO:0000313" key="10">
    <source>
        <dbReference type="EMBL" id="KAJ2783708.1"/>
    </source>
</evidence>
<dbReference type="Gene3D" id="1.25.10.10">
    <property type="entry name" value="Leucine-rich Repeat Variant"/>
    <property type="match status" value="2"/>
</dbReference>
<dbReference type="GO" id="GO:0005643">
    <property type="term" value="C:nuclear pore"/>
    <property type="evidence" value="ECO:0007669"/>
    <property type="project" value="TreeGrafter"/>
</dbReference>
<proteinExistence type="inferred from homology"/>
<keyword evidence="11" id="KW-1185">Reference proteome</keyword>
<dbReference type="InterPro" id="IPR016024">
    <property type="entry name" value="ARM-type_fold"/>
</dbReference>
<reference evidence="10" key="1">
    <citation type="submission" date="2022-07" db="EMBL/GenBank/DDBJ databases">
        <title>Phylogenomic reconstructions and comparative analyses of Kickxellomycotina fungi.</title>
        <authorList>
            <person name="Reynolds N.K."/>
            <person name="Stajich J.E."/>
            <person name="Barry K."/>
            <person name="Grigoriev I.V."/>
            <person name="Crous P."/>
            <person name="Smith M.E."/>
        </authorList>
    </citation>
    <scope>NUCLEOTIDE SEQUENCE</scope>
    <source>
        <strain evidence="10">NBRC 105414</strain>
    </source>
</reference>
<comment type="similarity">
    <text evidence="3">Belongs to the exportin family.</text>
</comment>
<feature type="compositionally biased region" description="Acidic residues" evidence="9">
    <location>
        <begin position="274"/>
        <end position="289"/>
    </location>
</feature>
<keyword evidence="6" id="KW-0653">Protein transport</keyword>
<accession>A0A9W8HFB7</accession>
<dbReference type="PANTHER" id="PTHR12596:SF1">
    <property type="entry name" value="EXPORTIN-4"/>
    <property type="match status" value="1"/>
</dbReference>
<evidence type="ECO:0000256" key="3">
    <source>
        <dbReference type="ARBA" id="ARBA00009466"/>
    </source>
</evidence>
<dbReference type="InterPro" id="IPR011989">
    <property type="entry name" value="ARM-like"/>
</dbReference>
<feature type="region of interest" description="Disordered" evidence="9">
    <location>
        <begin position="259"/>
        <end position="301"/>
    </location>
</feature>
<evidence type="ECO:0000256" key="5">
    <source>
        <dbReference type="ARBA" id="ARBA00022490"/>
    </source>
</evidence>
<dbReference type="AlphaFoldDB" id="A0A9W8HFB7"/>
<comment type="subcellular location">
    <subcellularLocation>
        <location evidence="2">Cytoplasm</location>
    </subcellularLocation>
    <subcellularLocation>
        <location evidence="1">Nucleus</location>
    </subcellularLocation>
</comment>
<comment type="caution">
    <text evidence="10">The sequence shown here is derived from an EMBL/GenBank/DDBJ whole genome shotgun (WGS) entry which is preliminary data.</text>
</comment>
<evidence type="ECO:0000256" key="7">
    <source>
        <dbReference type="ARBA" id="ARBA00023242"/>
    </source>
</evidence>
<dbReference type="GO" id="GO:0005737">
    <property type="term" value="C:cytoplasm"/>
    <property type="evidence" value="ECO:0007669"/>
    <property type="project" value="UniProtKB-SubCell"/>
</dbReference>
<evidence type="ECO:0000256" key="9">
    <source>
        <dbReference type="SAM" id="MobiDB-lite"/>
    </source>
</evidence>
<dbReference type="GO" id="GO:0006611">
    <property type="term" value="P:protein export from nucleus"/>
    <property type="evidence" value="ECO:0007669"/>
    <property type="project" value="TreeGrafter"/>
</dbReference>
<dbReference type="SUPFAM" id="SSF48371">
    <property type="entry name" value="ARM repeat"/>
    <property type="match status" value="1"/>
</dbReference>
<keyword evidence="7" id="KW-0539">Nucleus</keyword>
<evidence type="ECO:0000313" key="11">
    <source>
        <dbReference type="Proteomes" id="UP001140217"/>
    </source>
</evidence>
<dbReference type="OrthoDB" id="5548448at2759"/>
<organism evidence="10 11">
    <name type="scientific">Coemansia javaensis</name>
    <dbReference type="NCBI Taxonomy" id="2761396"/>
    <lineage>
        <taxon>Eukaryota</taxon>
        <taxon>Fungi</taxon>
        <taxon>Fungi incertae sedis</taxon>
        <taxon>Zoopagomycota</taxon>
        <taxon>Kickxellomycotina</taxon>
        <taxon>Kickxellomycetes</taxon>
        <taxon>Kickxellales</taxon>
        <taxon>Kickxellaceae</taxon>
        <taxon>Coemansia</taxon>
    </lineage>
</organism>
<evidence type="ECO:0000256" key="4">
    <source>
        <dbReference type="ARBA" id="ARBA00022448"/>
    </source>
</evidence>
<keyword evidence="4" id="KW-0813">Transport</keyword>
<dbReference type="InterPro" id="IPR044189">
    <property type="entry name" value="XPO4/7-like"/>
</dbReference>
<keyword evidence="5" id="KW-0963">Cytoplasm</keyword>
<dbReference type="EMBL" id="JANBUL010000041">
    <property type="protein sequence ID" value="KAJ2783708.1"/>
    <property type="molecule type" value="Genomic_DNA"/>
</dbReference>
<name>A0A9W8HFB7_9FUNG</name>
<evidence type="ECO:0000256" key="1">
    <source>
        <dbReference type="ARBA" id="ARBA00004123"/>
    </source>
</evidence>
<dbReference type="PANTHER" id="PTHR12596">
    <property type="entry name" value="EXPORTIN 4,7-RELATED"/>
    <property type="match status" value="1"/>
</dbReference>
<gene>
    <name evidence="10" type="ORF">H4R18_001546</name>
</gene>
<sequence>MDYSGVLDELEQACADFQVPTTRYAAEQLLLRFGKRPDAIAAGKYVLVHSGVPTAKFFALRGIKDAVVAGYAVLGLAGVLALRDELLQMALADSRGLESFVLGSLCWTVAVITKRAWIDASEEQRMAFTRALCEDIVRHDTPCIGIIAATYLIDEMSGGSKCSEFRLPWEFHYTCKATFENTHMLLLFEAALRVIHSQLQRSIEAQRGSAGTGDKITYERRSALHIADRVLSWEFTAPSESEIVTASFGSSGGVCVAGGPSGAGQQNAARASGPDDDDDGDEGDVDSNDGDMGGAMSCRGSRNRTPLFPSSWQPLLLSSEVLTMFFSVYEAALGDQMHAHFSTGSSHVALQCLIQISGIRGKTIFSPSAAATSDALRIEFSQTIIRNQLQMIRHVCSMDLAAEASEDMIVATTQMVRRFIETQLEEQPQATGDSSNQPLHPLAFLVAHVLEALEYFGEVSKLICMLLSAASRVLQPDGRLRIDDDFGDVDDYFVMQAFDDLASAWSAVIGSIREWQHREEAAAAAAGAPMGRRSGFDEADSCHGLGSLIRLLNTTGYLIRSEYIQLRMLMCQSSVGSGGVLSEDLLDGQGPLAKDYLVYEDQLLFFALLARLDVHTALDCLYNNLRSRHSALQKEFSALEGGADGGGGDPAVDDEHRQHAIDLLHDQTQWIALMIAYTLCDSGASERVLIPRPILDCSSASPGPDRDLVVQCIMGIFGLLELELAGPASVLAVYGSPLLVETLFWALRRIVPVYVLLDRSDYQVASPSIVAAFGCTEDSGRGAAVTSGILGLVRHAFERWPSEEDVLQMCTSMLLALAQRPALARQIISAPQFAPLMQYLTAGMGGFPEAVHGSIIEALALLVCHSPADARERGFADLRALIVRCFSQVVQSKEYAAQSQDARLTNQLLDGLDMMDGLLSAANFRNMGAVLALFFELAPLLEQLLGTYPGGHEVACKAVQVMESAARYLDVSSFPDDEHAARFSRCLRSLLQKYYAANRGRVVSQAGADVESLGETTALISTVSYLVRNEMGFSSNEADCAMSRLVSDDFGETEAFGVYCIHTMTEPAQLLVPNVLQMHTRLLSEMVQYRLPSLMRWLPAKVWVGAMDVLLASVDSAIYDIGQRAYEAIGKLGAYVKIRGMGDTAAELRDVLDSGFKRLLSRLLYTLLFSPFDVGLVESAGAALVTLGLIDPAHLQSCFQELLAQSRPADLAGRLSATLAKFTADLEASRAVAGFLAQTGPIPDPIDGGALRQPLFEFLVNARAVLRIR</sequence>
<evidence type="ECO:0000256" key="8">
    <source>
        <dbReference type="ARBA" id="ARBA00040444"/>
    </source>
</evidence>
<protein>
    <recommendedName>
        <fullName evidence="8">Exportin-4</fullName>
    </recommendedName>
</protein>
<evidence type="ECO:0000256" key="2">
    <source>
        <dbReference type="ARBA" id="ARBA00004496"/>
    </source>
</evidence>
<dbReference type="Proteomes" id="UP001140217">
    <property type="component" value="Unassembled WGS sequence"/>
</dbReference>
<dbReference type="GO" id="GO:0005049">
    <property type="term" value="F:nuclear export signal receptor activity"/>
    <property type="evidence" value="ECO:0007669"/>
    <property type="project" value="InterPro"/>
</dbReference>